<protein>
    <submittedName>
        <fullName evidence="1">Uncharacterized protein</fullName>
    </submittedName>
</protein>
<feature type="non-terminal residue" evidence="1">
    <location>
        <position position="1"/>
    </location>
</feature>
<accession>A0A812JGA7</accession>
<dbReference type="AlphaFoldDB" id="A0A812JGA7"/>
<reference evidence="1" key="1">
    <citation type="submission" date="2021-02" db="EMBL/GenBank/DDBJ databases">
        <authorList>
            <person name="Dougan E. K."/>
            <person name="Rhodes N."/>
            <person name="Thang M."/>
            <person name="Chan C."/>
        </authorList>
    </citation>
    <scope>NUCLEOTIDE SEQUENCE</scope>
</reference>
<sequence length="95" mass="9803">QSCEPDFAGALAESGASRRLALAAATAQLERAIALQNQAGVLLEVGRLRLLQAQAAQAALNSDADGHQQEPARFVMAAFGAWMKALGICPEALSG</sequence>
<evidence type="ECO:0000313" key="1">
    <source>
        <dbReference type="EMBL" id="CAE7208409.1"/>
    </source>
</evidence>
<dbReference type="Proteomes" id="UP000649617">
    <property type="component" value="Unassembled WGS sequence"/>
</dbReference>
<comment type="caution">
    <text evidence="1">The sequence shown here is derived from an EMBL/GenBank/DDBJ whole genome shotgun (WGS) entry which is preliminary data.</text>
</comment>
<organism evidence="1 2">
    <name type="scientific">Symbiodinium pilosum</name>
    <name type="common">Dinoflagellate</name>
    <dbReference type="NCBI Taxonomy" id="2952"/>
    <lineage>
        <taxon>Eukaryota</taxon>
        <taxon>Sar</taxon>
        <taxon>Alveolata</taxon>
        <taxon>Dinophyceae</taxon>
        <taxon>Suessiales</taxon>
        <taxon>Symbiodiniaceae</taxon>
        <taxon>Symbiodinium</taxon>
    </lineage>
</organism>
<keyword evidence="2" id="KW-1185">Reference proteome</keyword>
<proteinExistence type="predicted"/>
<evidence type="ECO:0000313" key="2">
    <source>
        <dbReference type="Proteomes" id="UP000649617"/>
    </source>
</evidence>
<feature type="non-terminal residue" evidence="1">
    <location>
        <position position="95"/>
    </location>
</feature>
<dbReference type="EMBL" id="CAJNIZ010002243">
    <property type="protein sequence ID" value="CAE7208409.1"/>
    <property type="molecule type" value="Genomic_DNA"/>
</dbReference>
<gene>
    <name evidence="1" type="ORF">SPIL2461_LOCUS2133</name>
</gene>
<name>A0A812JGA7_SYMPI</name>